<dbReference type="AlphaFoldDB" id="A0A8H4RCM1"/>
<protein>
    <submittedName>
        <fullName evidence="2">Uncharacterized protein</fullName>
    </submittedName>
</protein>
<reference evidence="2 3" key="1">
    <citation type="submission" date="2020-03" db="EMBL/GenBank/DDBJ databases">
        <title>Draft Genome Sequence of Cudoniella acicularis.</title>
        <authorList>
            <person name="Buettner E."/>
            <person name="Kellner H."/>
        </authorList>
    </citation>
    <scope>NUCLEOTIDE SEQUENCE [LARGE SCALE GENOMIC DNA]</scope>
    <source>
        <strain evidence="2 3">DSM 108380</strain>
    </source>
</reference>
<proteinExistence type="predicted"/>
<feature type="region of interest" description="Disordered" evidence="1">
    <location>
        <begin position="45"/>
        <end position="66"/>
    </location>
</feature>
<evidence type="ECO:0000313" key="2">
    <source>
        <dbReference type="EMBL" id="KAF4626365.1"/>
    </source>
</evidence>
<feature type="region of interest" description="Disordered" evidence="1">
    <location>
        <begin position="1"/>
        <end position="23"/>
    </location>
</feature>
<sequence>MSGGPGAQVLPQQSPSPSRRQGVFSPFDWPYAILPTVSKPNMVIDPRAPAPRLHPSRKVPRDSRVEARSTTKAIVLLQANFFLTPFSTPPAGYRVERHLLIRSLVCREAIRKSNSARHACSVIKSS</sequence>
<comment type="caution">
    <text evidence="2">The sequence shown here is derived from an EMBL/GenBank/DDBJ whole genome shotgun (WGS) entry which is preliminary data.</text>
</comment>
<gene>
    <name evidence="2" type="ORF">G7Y89_g11797</name>
</gene>
<evidence type="ECO:0000313" key="3">
    <source>
        <dbReference type="Proteomes" id="UP000566819"/>
    </source>
</evidence>
<dbReference type="EMBL" id="JAAMPI010001166">
    <property type="protein sequence ID" value="KAF4626365.1"/>
    <property type="molecule type" value="Genomic_DNA"/>
</dbReference>
<keyword evidence="3" id="KW-1185">Reference proteome</keyword>
<name>A0A8H4RCM1_9HELO</name>
<feature type="compositionally biased region" description="Polar residues" evidence="1">
    <location>
        <begin position="10"/>
        <end position="19"/>
    </location>
</feature>
<evidence type="ECO:0000256" key="1">
    <source>
        <dbReference type="SAM" id="MobiDB-lite"/>
    </source>
</evidence>
<organism evidence="2 3">
    <name type="scientific">Cudoniella acicularis</name>
    <dbReference type="NCBI Taxonomy" id="354080"/>
    <lineage>
        <taxon>Eukaryota</taxon>
        <taxon>Fungi</taxon>
        <taxon>Dikarya</taxon>
        <taxon>Ascomycota</taxon>
        <taxon>Pezizomycotina</taxon>
        <taxon>Leotiomycetes</taxon>
        <taxon>Helotiales</taxon>
        <taxon>Tricladiaceae</taxon>
        <taxon>Cudoniella</taxon>
    </lineage>
</organism>
<dbReference type="Proteomes" id="UP000566819">
    <property type="component" value="Unassembled WGS sequence"/>
</dbReference>
<accession>A0A8H4RCM1</accession>